<keyword evidence="1" id="KW-1133">Transmembrane helix</keyword>
<keyword evidence="1" id="KW-0472">Membrane</keyword>
<dbReference type="Proteomes" id="UP000584642">
    <property type="component" value="Unassembled WGS sequence"/>
</dbReference>
<dbReference type="RefSeq" id="WP_180283982.1">
    <property type="nucleotide sequence ID" value="NZ_JABFDB010000016.1"/>
</dbReference>
<sequence>MKMAMGAGPASVGSRLISFYEKLLLTQNIRVDRLFSLGKFQILSFIFAYLSMISARIIVSAGKRQEFRELARAIIRSLAVVGLALALDGAVHDDDATITRIPAH</sequence>
<keyword evidence="3" id="KW-1185">Reference proteome</keyword>
<evidence type="ECO:0000313" key="3">
    <source>
        <dbReference type="Proteomes" id="UP000584642"/>
    </source>
</evidence>
<dbReference type="EMBL" id="JABFDB010000016">
    <property type="protein sequence ID" value="NYZ22204.1"/>
    <property type="molecule type" value="Genomic_DNA"/>
</dbReference>
<gene>
    <name evidence="2" type="ORF">HND93_21030</name>
</gene>
<accession>A0ABX2TGQ3</accession>
<evidence type="ECO:0000313" key="2">
    <source>
        <dbReference type="EMBL" id="NYZ22204.1"/>
    </source>
</evidence>
<keyword evidence="1" id="KW-0812">Transmembrane</keyword>
<feature type="transmembrane region" description="Helical" evidence="1">
    <location>
        <begin position="40"/>
        <end position="58"/>
    </location>
</feature>
<organism evidence="2 3">
    <name type="scientific">Azospirillum oleiclasticum</name>
    <dbReference type="NCBI Taxonomy" id="2735135"/>
    <lineage>
        <taxon>Bacteria</taxon>
        <taxon>Pseudomonadati</taxon>
        <taxon>Pseudomonadota</taxon>
        <taxon>Alphaproteobacteria</taxon>
        <taxon>Rhodospirillales</taxon>
        <taxon>Azospirillaceae</taxon>
        <taxon>Azospirillum</taxon>
    </lineage>
</organism>
<name>A0ABX2TGQ3_9PROT</name>
<evidence type="ECO:0000256" key="1">
    <source>
        <dbReference type="SAM" id="Phobius"/>
    </source>
</evidence>
<proteinExistence type="predicted"/>
<reference evidence="2 3" key="1">
    <citation type="submission" date="2020-05" db="EMBL/GenBank/DDBJ databases">
        <title>Azospirillum oleiclasticum sp. nov, a nitrogen-fixing and heavy crude oil-emulsifying bacterium isolated from the crude oil of Yumen Oilfield.</title>
        <authorList>
            <person name="Wu D."/>
            <person name="Cai M."/>
            <person name="Zhang X."/>
        </authorList>
    </citation>
    <scope>NUCLEOTIDE SEQUENCE [LARGE SCALE GENOMIC DNA]</scope>
    <source>
        <strain evidence="2 3">ROY-1-1-2</strain>
    </source>
</reference>
<comment type="caution">
    <text evidence="2">The sequence shown here is derived from an EMBL/GenBank/DDBJ whole genome shotgun (WGS) entry which is preliminary data.</text>
</comment>
<protein>
    <submittedName>
        <fullName evidence="2">Uncharacterized protein</fullName>
    </submittedName>
</protein>